<dbReference type="EMBL" id="CM046397">
    <property type="protein sequence ID" value="KAI8534504.1"/>
    <property type="molecule type" value="Genomic_DNA"/>
</dbReference>
<name>A0ACC0M1N9_RHOML</name>
<gene>
    <name evidence="1" type="ORF">RHMOL_Rhmol10G0095000</name>
</gene>
<comment type="caution">
    <text evidence="1">The sequence shown here is derived from an EMBL/GenBank/DDBJ whole genome shotgun (WGS) entry which is preliminary data.</text>
</comment>
<evidence type="ECO:0000313" key="1">
    <source>
        <dbReference type="EMBL" id="KAI8534504.1"/>
    </source>
</evidence>
<reference evidence="1" key="1">
    <citation type="submission" date="2022-02" db="EMBL/GenBank/DDBJ databases">
        <title>Plant Genome Project.</title>
        <authorList>
            <person name="Zhang R.-G."/>
        </authorList>
    </citation>
    <scope>NUCLEOTIDE SEQUENCE</scope>
    <source>
        <strain evidence="1">AT1</strain>
    </source>
</reference>
<protein>
    <submittedName>
        <fullName evidence="1">Uncharacterized protein</fullName>
    </submittedName>
</protein>
<accession>A0ACC0M1N9</accession>
<dbReference type="Proteomes" id="UP001062846">
    <property type="component" value="Chromosome 10"/>
</dbReference>
<organism evidence="1 2">
    <name type="scientific">Rhododendron molle</name>
    <name type="common">Chinese azalea</name>
    <name type="synonym">Azalea mollis</name>
    <dbReference type="NCBI Taxonomy" id="49168"/>
    <lineage>
        <taxon>Eukaryota</taxon>
        <taxon>Viridiplantae</taxon>
        <taxon>Streptophyta</taxon>
        <taxon>Embryophyta</taxon>
        <taxon>Tracheophyta</taxon>
        <taxon>Spermatophyta</taxon>
        <taxon>Magnoliopsida</taxon>
        <taxon>eudicotyledons</taxon>
        <taxon>Gunneridae</taxon>
        <taxon>Pentapetalae</taxon>
        <taxon>asterids</taxon>
        <taxon>Ericales</taxon>
        <taxon>Ericaceae</taxon>
        <taxon>Ericoideae</taxon>
        <taxon>Rhodoreae</taxon>
        <taxon>Rhododendron</taxon>
    </lineage>
</organism>
<proteinExistence type="predicted"/>
<keyword evidence="2" id="KW-1185">Reference proteome</keyword>
<sequence length="867" mass="98056">MADVLLSSLLRTILTNLTSSALQQFGIAWGLETELQNLASTLSTIQAVLVDAEAKQWTNEAVRDWLRKLKDSAYDIDNVLDEFATEALKRKLDSQRGAVHRVSVFFSLRNRLIFRLKMGNKIMDVEKRLDKIARERSFQLTEGLMVPESRAVAGRQTGSLLNESEILGRNDEKERIINMLLDDLSDRDGVSVCAICGMGGLGKTTLAKLVYNDKRLEGHFDLRLWVRHLLLNSRSAGGVTWNEAMLEVPSLRSFVLHAYTDFSWEEVSPWISKQKYLRVLDLKAYNIFGKVPKSISNLNHLRYLSMSSSSIVYVPESICDLQNLETLKLNCRELCKLPERMKDMRNLVYLDIKGCNSLISMPPKLGQLTSLRRLSFFIVGQDEGYRIGELKELNLAGELEIKKLDNVRSPADAENANLKRKHDLVFLNLRWTWSPHKEESLPNDVEGVLESLQPHSNLKKLSVSFYRGSEFPNWMTCSVLKNLVELSLIWCSRCEQLPPLGKLHSLKKLNINGMDSLKCFDPECYGDGEISFEALEMLNLRGMPSLEEWTTMDRQDVFPRLRELDIISCPKLTNLPALPTLERLGIGDNEMLLKSVNNLTSLSSLLIHDFQLEILPDGLLQNLEALESLQLRDMPNIETLQNQMSGLSSLKQLRFHSCPKLGNLSGLEILNSLDSLHIDGCDLTTLGLEGLTSLRSLQIYDCQLGNLAGLETLNSLESLDISGCGSLTALEGLEGLTSLRSLRIKRCRKLRSLSEGMQHQTVLRDLYIGGCPEIQSFPEGMRHLNSLQRMEIWNCQGLITLPNWLGSLQSLSYLEIGGCFNLRSMPDGLRGQKNLRELHIYGCPNLERRCKKESGEDWLKIAHIPNI</sequence>
<evidence type="ECO:0000313" key="2">
    <source>
        <dbReference type="Proteomes" id="UP001062846"/>
    </source>
</evidence>